<dbReference type="EMBL" id="SMRP01000006">
    <property type="protein sequence ID" value="TDG23258.1"/>
    <property type="molecule type" value="Genomic_DNA"/>
</dbReference>
<comment type="caution">
    <text evidence="6">The sequence shown here is derived from an EMBL/GenBank/DDBJ whole genome shotgun (WGS) entry which is preliminary data.</text>
</comment>
<dbReference type="NCBIfam" id="TIGR00180">
    <property type="entry name" value="parB_part"/>
    <property type="match status" value="1"/>
</dbReference>
<name>A0A4V2ZZ16_9BURK</name>
<dbReference type="GO" id="GO:0007059">
    <property type="term" value="P:chromosome segregation"/>
    <property type="evidence" value="ECO:0007669"/>
    <property type="project" value="UniProtKB-KW"/>
</dbReference>
<evidence type="ECO:0000313" key="6">
    <source>
        <dbReference type="EMBL" id="TDG23258.1"/>
    </source>
</evidence>
<dbReference type="Pfam" id="PF17762">
    <property type="entry name" value="HTH_ParB"/>
    <property type="match status" value="1"/>
</dbReference>
<dbReference type="InterPro" id="IPR036086">
    <property type="entry name" value="ParB/Sulfiredoxin_sf"/>
</dbReference>
<feature type="compositionally biased region" description="Basic residues" evidence="4">
    <location>
        <begin position="552"/>
        <end position="568"/>
    </location>
</feature>
<dbReference type="AlphaFoldDB" id="A0A4V2ZZ16"/>
<sequence length="607" mass="66528">MRLNAPNRQGDFPVQNEQASIEFKRLGDIRPSPTNPRKRFPETEQAELVESVRKHGVLQPLLVRPWPDDDTFLFEIVAGERRFRAANTAGLSEVPVLVRNLTDDEVLHIQIVENLQRKDLHPLEEADGYKVLSDRGHTLEQIAAEVSQTKTYVAQRLKLCGLNSATRKLFYDEKLNAKTALMIARLPTNLQDKAAKELTAAYINGEPRSVKAASEHIERTYMLRLDQAPFKTADAALVPAAGACGPCPKRTGNQPELFDDVRSKDVCTDPACYGKKRDAAAVQKRAEAEAAGRTVITGKEAKAALPNQYSQLQGGLVRLDDTCYDDPKHRSYRQVLGAKGVKSAALLESPHDGKLIDVMPKADLKKALADKGIQVRSTGTSNPSQSTELAKKKAADAYRGELFTQVRDKHEGTGLSDFDLKIVAVTFYRRLWNENQKRICKLYGWGNKAITEAEFAKKVDAIEGASREDPEGLGRLVVDIALIDESVAATYSTGKPELLEATARDRGIDLGAVRKQVETDMRPKPKEKPVPAKKAPAPSPKPTAKAANVKRVAAKKAPAKKAPAKKAAPKPSSKASSGAASTQPDNAKPSLKRDPKEPWPFPNTSRP</sequence>
<evidence type="ECO:0000256" key="3">
    <source>
        <dbReference type="ARBA" id="ARBA00023125"/>
    </source>
</evidence>
<feature type="compositionally biased region" description="Low complexity" evidence="4">
    <location>
        <begin position="532"/>
        <end position="551"/>
    </location>
</feature>
<dbReference type="Gene3D" id="1.10.10.2830">
    <property type="match status" value="1"/>
</dbReference>
<dbReference type="InterPro" id="IPR004437">
    <property type="entry name" value="ParB/RepB/Spo0J"/>
</dbReference>
<protein>
    <submittedName>
        <fullName evidence="6">ParB/RepB/Spo0J family partition protein</fullName>
    </submittedName>
</protein>
<dbReference type="CDD" id="cd16393">
    <property type="entry name" value="SPO0J_N"/>
    <property type="match status" value="1"/>
</dbReference>
<evidence type="ECO:0000256" key="4">
    <source>
        <dbReference type="SAM" id="MobiDB-lite"/>
    </source>
</evidence>
<dbReference type="InterPro" id="IPR003115">
    <property type="entry name" value="ParB_N"/>
</dbReference>
<comment type="similarity">
    <text evidence="1">Belongs to the ParB family.</text>
</comment>
<dbReference type="InterPro" id="IPR050336">
    <property type="entry name" value="Chromosome_partition/occlusion"/>
</dbReference>
<dbReference type="FunFam" id="3.90.1530.30:FF:000001">
    <property type="entry name" value="Chromosome partitioning protein ParB"/>
    <property type="match status" value="1"/>
</dbReference>
<keyword evidence="3" id="KW-0238">DNA-binding</keyword>
<feature type="compositionally biased region" description="Basic and acidic residues" evidence="4">
    <location>
        <begin position="515"/>
        <end position="530"/>
    </location>
</feature>
<dbReference type="Proteomes" id="UP000295722">
    <property type="component" value="Unassembled WGS sequence"/>
</dbReference>
<dbReference type="GO" id="GO:0005694">
    <property type="term" value="C:chromosome"/>
    <property type="evidence" value="ECO:0007669"/>
    <property type="project" value="TreeGrafter"/>
</dbReference>
<dbReference type="OrthoDB" id="9796891at2"/>
<evidence type="ECO:0000259" key="5">
    <source>
        <dbReference type="SMART" id="SM00470"/>
    </source>
</evidence>
<feature type="domain" description="ParB-like N-terminal" evidence="5">
    <location>
        <begin position="22"/>
        <end position="115"/>
    </location>
</feature>
<evidence type="ECO:0000256" key="2">
    <source>
        <dbReference type="ARBA" id="ARBA00022829"/>
    </source>
</evidence>
<organism evidence="6 7">
    <name type="scientific">Paraburkholderia silviterrae</name>
    <dbReference type="NCBI Taxonomy" id="2528715"/>
    <lineage>
        <taxon>Bacteria</taxon>
        <taxon>Pseudomonadati</taxon>
        <taxon>Pseudomonadota</taxon>
        <taxon>Betaproteobacteria</taxon>
        <taxon>Burkholderiales</taxon>
        <taxon>Burkholderiaceae</taxon>
        <taxon>Paraburkholderia</taxon>
    </lineage>
</organism>
<feature type="region of interest" description="Disordered" evidence="4">
    <location>
        <begin position="510"/>
        <end position="607"/>
    </location>
</feature>
<dbReference type="GO" id="GO:0003677">
    <property type="term" value="F:DNA binding"/>
    <property type="evidence" value="ECO:0007669"/>
    <property type="project" value="UniProtKB-KW"/>
</dbReference>
<keyword evidence="2" id="KW-0159">Chromosome partition</keyword>
<reference evidence="6 7" key="1">
    <citation type="submission" date="2019-03" db="EMBL/GenBank/DDBJ databases">
        <title>Paraburkholderia sp. 4M-K11, isolated from subtropical forest soil.</title>
        <authorList>
            <person name="Gao Z.-H."/>
            <person name="Qiu L.-H."/>
        </authorList>
    </citation>
    <scope>NUCLEOTIDE SEQUENCE [LARGE SCALE GENOMIC DNA]</scope>
    <source>
        <strain evidence="6 7">4M-K11</strain>
    </source>
</reference>
<dbReference type="PANTHER" id="PTHR33375:SF1">
    <property type="entry name" value="CHROMOSOME-PARTITIONING PROTEIN PARB-RELATED"/>
    <property type="match status" value="1"/>
</dbReference>
<evidence type="ECO:0000256" key="1">
    <source>
        <dbReference type="ARBA" id="ARBA00006295"/>
    </source>
</evidence>
<feature type="compositionally biased region" description="Low complexity" evidence="4">
    <location>
        <begin position="569"/>
        <end position="581"/>
    </location>
</feature>
<evidence type="ECO:0000313" key="7">
    <source>
        <dbReference type="Proteomes" id="UP000295722"/>
    </source>
</evidence>
<dbReference type="SMART" id="SM00470">
    <property type="entry name" value="ParB"/>
    <property type="match status" value="1"/>
</dbReference>
<proteinExistence type="inferred from homology"/>
<gene>
    <name evidence="6" type="ORF">EYW47_15110</name>
</gene>
<dbReference type="Gene3D" id="3.90.1530.30">
    <property type="match status" value="1"/>
</dbReference>
<dbReference type="PANTHER" id="PTHR33375">
    <property type="entry name" value="CHROMOSOME-PARTITIONING PROTEIN PARB-RELATED"/>
    <property type="match status" value="1"/>
</dbReference>
<dbReference type="SUPFAM" id="SSF110849">
    <property type="entry name" value="ParB/Sulfiredoxin"/>
    <property type="match status" value="1"/>
</dbReference>
<keyword evidence="7" id="KW-1185">Reference proteome</keyword>
<accession>A0A4V2ZZ16</accession>
<dbReference type="InterPro" id="IPR041468">
    <property type="entry name" value="HTH_ParB/Spo0J"/>
</dbReference>
<dbReference type="Pfam" id="PF02195">
    <property type="entry name" value="ParB_N"/>
    <property type="match status" value="1"/>
</dbReference>